<feature type="transmembrane region" description="Helical" evidence="14">
    <location>
        <begin position="306"/>
        <end position="331"/>
    </location>
</feature>
<feature type="transmembrane region" description="Helical" evidence="14">
    <location>
        <begin position="157"/>
        <end position="178"/>
    </location>
</feature>
<keyword evidence="5 14" id="KW-0812">Transmembrane</keyword>
<dbReference type="InterPro" id="IPR011851">
    <property type="entry name" value="Na/Pro_symporter"/>
</dbReference>
<dbReference type="AlphaFoldDB" id="A0A0C1C0Y6"/>
<dbReference type="InterPro" id="IPR050277">
    <property type="entry name" value="Sodium:Solute_Symporter"/>
</dbReference>
<feature type="transmembrane region" description="Helical" evidence="14">
    <location>
        <begin position="185"/>
        <end position="204"/>
    </location>
</feature>
<keyword evidence="8 14" id="KW-0915">Sodium</keyword>
<feature type="transmembrane region" description="Helical" evidence="14">
    <location>
        <begin position="124"/>
        <end position="145"/>
    </location>
</feature>
<keyword evidence="9 14" id="KW-0406">Ion transport</keyword>
<evidence type="ECO:0000256" key="11">
    <source>
        <dbReference type="ARBA" id="ARBA00023201"/>
    </source>
</evidence>
<feature type="transmembrane region" description="Helical" evidence="14">
    <location>
        <begin position="453"/>
        <end position="472"/>
    </location>
</feature>
<dbReference type="RefSeq" id="WP_013925310.1">
    <property type="nucleotide sequence ID" value="NZ_BAWW01000008.1"/>
</dbReference>
<evidence type="ECO:0000256" key="7">
    <source>
        <dbReference type="ARBA" id="ARBA00022989"/>
    </source>
</evidence>
<comment type="subcellular location">
    <subcellularLocation>
        <location evidence="1 14">Cell membrane</location>
        <topology evidence="1 14">Multi-pass membrane protein</topology>
    </subcellularLocation>
</comment>
<name>A0A0C1C0Y6_9BACT</name>
<evidence type="ECO:0000256" key="1">
    <source>
        <dbReference type="ARBA" id="ARBA00004651"/>
    </source>
</evidence>
<evidence type="ECO:0000256" key="5">
    <source>
        <dbReference type="ARBA" id="ARBA00022692"/>
    </source>
</evidence>
<feature type="transmembrane region" description="Helical" evidence="14">
    <location>
        <begin position="74"/>
        <end position="92"/>
    </location>
</feature>
<comment type="caution">
    <text evidence="15">The sequence shown here is derived from an EMBL/GenBank/DDBJ whole genome shotgun (WGS) entry which is preliminary data.</text>
</comment>
<proteinExistence type="inferred from homology"/>
<protein>
    <recommendedName>
        <fullName evidence="14">Sodium/proline symporter</fullName>
    </recommendedName>
    <alternativeName>
        <fullName evidence="14">Proline permease</fullName>
    </alternativeName>
</protein>
<dbReference type="PANTHER" id="PTHR48086">
    <property type="entry name" value="SODIUM/PROLINE SYMPORTER-RELATED"/>
    <property type="match status" value="1"/>
</dbReference>
<keyword evidence="3 14" id="KW-0813">Transport</keyword>
<evidence type="ECO:0000256" key="14">
    <source>
        <dbReference type="RuleBase" id="RU366012"/>
    </source>
</evidence>
<evidence type="ECO:0000256" key="10">
    <source>
        <dbReference type="ARBA" id="ARBA00023136"/>
    </source>
</evidence>
<reference evidence="15 16" key="1">
    <citation type="journal article" date="2014" name="Mol. Biol. Evol.">
        <title>Massive expansion of Ubiquitination-related gene families within the Chlamydiae.</title>
        <authorList>
            <person name="Domman D."/>
            <person name="Collingro A."/>
            <person name="Lagkouvardos I."/>
            <person name="Gehre L."/>
            <person name="Weinmaier T."/>
            <person name="Rattei T."/>
            <person name="Subtil A."/>
            <person name="Horn M."/>
        </authorList>
    </citation>
    <scope>NUCLEOTIDE SEQUENCE [LARGE SCALE GENOMIC DNA]</scope>
    <source>
        <strain evidence="15 16">OEW1</strain>
    </source>
</reference>
<evidence type="ECO:0000256" key="12">
    <source>
        <dbReference type="ARBA" id="ARBA00033708"/>
    </source>
</evidence>
<comment type="catalytic activity">
    <reaction evidence="12">
        <text>L-proline(in) + Na(+)(in) = L-proline(out) + Na(+)(out)</text>
        <dbReference type="Rhea" id="RHEA:28967"/>
        <dbReference type="ChEBI" id="CHEBI:29101"/>
        <dbReference type="ChEBI" id="CHEBI:60039"/>
    </reaction>
</comment>
<evidence type="ECO:0000313" key="16">
    <source>
        <dbReference type="Proteomes" id="UP000031307"/>
    </source>
</evidence>
<evidence type="ECO:0000256" key="4">
    <source>
        <dbReference type="ARBA" id="ARBA00022475"/>
    </source>
</evidence>
<keyword evidence="11 14" id="KW-0739">Sodium transport</keyword>
<keyword evidence="6 14" id="KW-0769">Symport</keyword>
<sequence length="483" mass="53097">MDLYALSAFLTYFVILAAIGVVAHQRLRTSADFILGNRSLNFWLTALSAHASDMSAWLFMALPAAIMLGGLSQSWIAFGLLLGMFLNWQYIAKKLRQETEKYNSFTLSSYFESRFNDRSGIIRLLTASMALIFLTCYLSAGMIAMGRLFESVFGIDYYVGLTIAMFVVVFYTSFGGFTTIAWIDLFQALFLLFIIVLVPIMAYLQLPNGLETIAQAAAAQDIHLGFFHKNSTESYFSIIFLVLGWGLGYFGMPHILTKFMGIRNPEEINKSKYLGMSWQIIALAGSVAIGFIAIGFFNDPLDNSELVFIDIVQSLFNPFTASFIICAILAANMSTMDSQILVCGSILSEDLYKHMFRSHASSKELLLVSRIGVVVISLISLSIAFSNNSSILDTVLYAWSGLGCSFGPLVLAALYSKHANRQGAIAGIIFGGVTAGTWPLINRHLFELPVPPMVPGFAASLLSIALFSYLTAKPALTEVNEKP</sequence>
<evidence type="ECO:0000313" key="15">
    <source>
        <dbReference type="EMBL" id="KIA77331.1"/>
    </source>
</evidence>
<organism evidence="15 16">
    <name type="scientific">Parachlamydia acanthamoebae</name>
    <dbReference type="NCBI Taxonomy" id="83552"/>
    <lineage>
        <taxon>Bacteria</taxon>
        <taxon>Pseudomonadati</taxon>
        <taxon>Chlamydiota</taxon>
        <taxon>Chlamydiia</taxon>
        <taxon>Parachlamydiales</taxon>
        <taxon>Parachlamydiaceae</taxon>
        <taxon>Parachlamydia</taxon>
    </lineage>
</organism>
<feature type="transmembrane region" description="Helical" evidence="14">
    <location>
        <begin position="273"/>
        <end position="294"/>
    </location>
</feature>
<evidence type="ECO:0000256" key="2">
    <source>
        <dbReference type="ARBA" id="ARBA00006434"/>
    </source>
</evidence>
<evidence type="ECO:0000256" key="3">
    <source>
        <dbReference type="ARBA" id="ARBA00022448"/>
    </source>
</evidence>
<dbReference type="InterPro" id="IPR038377">
    <property type="entry name" value="Na/Glc_symporter_sf"/>
</dbReference>
<dbReference type="Gene3D" id="1.20.1730.10">
    <property type="entry name" value="Sodium/glucose cotransporter"/>
    <property type="match status" value="1"/>
</dbReference>
<keyword evidence="7 14" id="KW-1133">Transmembrane helix</keyword>
<dbReference type="GO" id="GO:0015193">
    <property type="term" value="F:L-proline transmembrane transporter activity"/>
    <property type="evidence" value="ECO:0007669"/>
    <property type="project" value="TreeGrafter"/>
</dbReference>
<evidence type="ECO:0000256" key="9">
    <source>
        <dbReference type="ARBA" id="ARBA00023065"/>
    </source>
</evidence>
<feature type="transmembrane region" description="Helical" evidence="14">
    <location>
        <begin position="234"/>
        <end position="252"/>
    </location>
</feature>
<accession>A0A0C1C0Y6</accession>
<feature type="transmembrane region" description="Helical" evidence="14">
    <location>
        <begin position="6"/>
        <end position="23"/>
    </location>
</feature>
<dbReference type="CDD" id="cd11475">
    <property type="entry name" value="SLC5sbd_PutP"/>
    <property type="match status" value="1"/>
</dbReference>
<dbReference type="Proteomes" id="UP000031307">
    <property type="component" value="Unassembled WGS sequence"/>
</dbReference>
<dbReference type="PATRIC" id="fig|83552.4.peg.1527"/>
<dbReference type="GO" id="GO:0031402">
    <property type="term" value="F:sodium ion binding"/>
    <property type="evidence" value="ECO:0007669"/>
    <property type="project" value="UniProtKB-UniRule"/>
</dbReference>
<dbReference type="Pfam" id="PF00474">
    <property type="entry name" value="SSF"/>
    <property type="match status" value="1"/>
</dbReference>
<dbReference type="PROSITE" id="PS50283">
    <property type="entry name" value="NA_SOLUT_SYMP_3"/>
    <property type="match status" value="1"/>
</dbReference>
<evidence type="ECO:0000256" key="6">
    <source>
        <dbReference type="ARBA" id="ARBA00022847"/>
    </source>
</evidence>
<dbReference type="EMBL" id="JSAM01000082">
    <property type="protein sequence ID" value="KIA77331.1"/>
    <property type="molecule type" value="Genomic_DNA"/>
</dbReference>
<feature type="transmembrane region" description="Helical" evidence="14">
    <location>
        <begin position="365"/>
        <end position="385"/>
    </location>
</feature>
<gene>
    <name evidence="15" type="primary">ycgO</name>
    <name evidence="15" type="ORF">DB43_GM00160</name>
</gene>
<dbReference type="OMA" id="NWVFVAK"/>
<comment type="similarity">
    <text evidence="2 13">Belongs to the sodium:solute symporter (SSF) (TC 2.A.21) family.</text>
</comment>
<dbReference type="NCBIfam" id="TIGR00813">
    <property type="entry name" value="sss"/>
    <property type="match status" value="1"/>
</dbReference>
<feature type="transmembrane region" description="Helical" evidence="14">
    <location>
        <begin position="397"/>
        <end position="416"/>
    </location>
</feature>
<evidence type="ECO:0000256" key="8">
    <source>
        <dbReference type="ARBA" id="ARBA00023053"/>
    </source>
</evidence>
<keyword evidence="4 14" id="KW-1003">Cell membrane</keyword>
<dbReference type="GO" id="GO:0005886">
    <property type="term" value="C:plasma membrane"/>
    <property type="evidence" value="ECO:0007669"/>
    <property type="project" value="UniProtKB-SubCell"/>
</dbReference>
<feature type="transmembrane region" description="Helical" evidence="14">
    <location>
        <begin position="423"/>
        <end position="441"/>
    </location>
</feature>
<comment type="function">
    <text evidence="14">Catalyzes the sodium-dependent uptake of extracellular L-proline.</text>
</comment>
<dbReference type="PANTHER" id="PTHR48086:SF3">
    <property type="entry name" value="SODIUM_PROLINE SYMPORTER"/>
    <property type="match status" value="1"/>
</dbReference>
<dbReference type="InterPro" id="IPR001734">
    <property type="entry name" value="Na/solute_symporter"/>
</dbReference>
<evidence type="ECO:0000256" key="13">
    <source>
        <dbReference type="RuleBase" id="RU362091"/>
    </source>
</evidence>
<keyword evidence="10 14" id="KW-0472">Membrane</keyword>
<dbReference type="GO" id="GO:0005298">
    <property type="term" value="F:proline:sodium symporter activity"/>
    <property type="evidence" value="ECO:0007669"/>
    <property type="project" value="UniProtKB-UniRule"/>
</dbReference>
<dbReference type="GO" id="GO:0015824">
    <property type="term" value="P:proline transport"/>
    <property type="evidence" value="ECO:0007669"/>
    <property type="project" value="UniProtKB-UniRule"/>
</dbReference>
<keyword evidence="14" id="KW-0029">Amino-acid transport</keyword>